<comment type="caution">
    <text evidence="1">The sequence shown here is derived from an EMBL/GenBank/DDBJ whole genome shotgun (WGS) entry which is preliminary data.</text>
</comment>
<evidence type="ECO:0000313" key="1">
    <source>
        <dbReference type="EMBL" id="PWW77207.1"/>
    </source>
</evidence>
<dbReference type="EMBL" id="PYWC01000025">
    <property type="protein sequence ID" value="PWW77207.1"/>
    <property type="molecule type" value="Genomic_DNA"/>
</dbReference>
<protein>
    <submittedName>
        <fullName evidence="1">Uncharacterized protein</fullName>
    </submittedName>
</protein>
<dbReference type="AlphaFoldDB" id="A0A317SUA6"/>
<reference evidence="1 2" key="1">
    <citation type="submission" date="2018-03" db="EMBL/GenBank/DDBJ databases">
        <title>Genomes of Pezizomycetes fungi and the evolution of truffles.</title>
        <authorList>
            <person name="Murat C."/>
            <person name="Payen T."/>
            <person name="Noel B."/>
            <person name="Kuo A."/>
            <person name="Martin F.M."/>
        </authorList>
    </citation>
    <scope>NUCLEOTIDE SEQUENCE [LARGE SCALE GENOMIC DNA]</scope>
    <source>
        <strain evidence="1">091103-1</strain>
    </source>
</reference>
<gene>
    <name evidence="1" type="ORF">C7212DRAFT_343018</name>
</gene>
<keyword evidence="2" id="KW-1185">Reference proteome</keyword>
<organism evidence="1 2">
    <name type="scientific">Tuber magnatum</name>
    <name type="common">white Piedmont truffle</name>
    <dbReference type="NCBI Taxonomy" id="42249"/>
    <lineage>
        <taxon>Eukaryota</taxon>
        <taxon>Fungi</taxon>
        <taxon>Dikarya</taxon>
        <taxon>Ascomycota</taxon>
        <taxon>Pezizomycotina</taxon>
        <taxon>Pezizomycetes</taxon>
        <taxon>Pezizales</taxon>
        <taxon>Tuberaceae</taxon>
        <taxon>Tuber</taxon>
    </lineage>
</organism>
<sequence>MESGSAEDELQIVGARLQQSDSCKGDPRGNSWTLQSNSISQKGWPHAWTICNGLMLLASRNALTPNLDAGGTGGSLPPHALMLHAIHNTLRPLISTPEPEIETMSRDLVERETLVEIRKWSLGVAGLRSGYRGRHRSVGVPNVVRVGTGVEILEWRLGTEIVKGIWE</sequence>
<evidence type="ECO:0000313" key="2">
    <source>
        <dbReference type="Proteomes" id="UP000246991"/>
    </source>
</evidence>
<proteinExistence type="predicted"/>
<name>A0A317SUA6_9PEZI</name>
<dbReference type="Proteomes" id="UP000246991">
    <property type="component" value="Unassembled WGS sequence"/>
</dbReference>
<accession>A0A317SUA6</accession>